<evidence type="ECO:0000259" key="2">
    <source>
        <dbReference type="Pfam" id="PF05229"/>
    </source>
</evidence>
<keyword evidence="1" id="KW-0732">Signal</keyword>
<keyword evidence="3" id="KW-0946">Virion</keyword>
<feature type="domain" description="Spore coat protein U/FanG" evidence="2">
    <location>
        <begin position="24"/>
        <end position="154"/>
    </location>
</feature>
<keyword evidence="3" id="KW-0167">Capsid protein</keyword>
<dbReference type="InterPro" id="IPR007893">
    <property type="entry name" value="Spore_coat_U/FanG"/>
</dbReference>
<feature type="signal peptide" evidence="1">
    <location>
        <begin position="1"/>
        <end position="25"/>
    </location>
</feature>
<dbReference type="AlphaFoldDB" id="A0A2T4YNQ7"/>
<dbReference type="InterPro" id="IPR053167">
    <property type="entry name" value="Spore_coat_component"/>
</dbReference>
<name>A0A2T4YNQ7_9SPHN</name>
<evidence type="ECO:0000313" key="4">
    <source>
        <dbReference type="Proteomes" id="UP000240996"/>
    </source>
</evidence>
<dbReference type="Proteomes" id="UP000240996">
    <property type="component" value="Unassembled WGS sequence"/>
</dbReference>
<comment type="caution">
    <text evidence="3">The sequence shown here is derived from an EMBL/GenBank/DDBJ whole genome shotgun (WGS) entry which is preliminary data.</text>
</comment>
<dbReference type="SMART" id="SM00972">
    <property type="entry name" value="SCPU"/>
    <property type="match status" value="2"/>
</dbReference>
<dbReference type="Pfam" id="PF05229">
    <property type="entry name" value="SCPU"/>
    <property type="match status" value="2"/>
</dbReference>
<protein>
    <submittedName>
        <fullName evidence="3">Spore coat protein U-like protein</fullName>
    </submittedName>
</protein>
<dbReference type="PANTHER" id="PTHR37089:SF1">
    <property type="entry name" value="MEMBRANE PROTEIN"/>
    <property type="match status" value="1"/>
</dbReference>
<evidence type="ECO:0000256" key="1">
    <source>
        <dbReference type="SAM" id="SignalP"/>
    </source>
</evidence>
<reference evidence="3 4" key="1">
    <citation type="submission" date="2018-04" db="EMBL/GenBank/DDBJ databases">
        <title>Genomic Encyclopedia of Type Strains, Phase III (KMG-III): the genomes of soil and plant-associated and newly described type strains.</title>
        <authorList>
            <person name="Whitman W."/>
        </authorList>
    </citation>
    <scope>NUCLEOTIDE SEQUENCE [LARGE SCALE GENOMIC DNA]</scope>
    <source>
        <strain evidence="3 4">NW12</strain>
    </source>
</reference>
<gene>
    <name evidence="3" type="ORF">C8J24_3259</name>
</gene>
<feature type="chain" id="PRO_5015436979" evidence="1">
    <location>
        <begin position="26"/>
        <end position="317"/>
    </location>
</feature>
<organism evidence="3 4">
    <name type="scientific">Sphingomonas aerolata</name>
    <dbReference type="NCBI Taxonomy" id="185951"/>
    <lineage>
        <taxon>Bacteria</taxon>
        <taxon>Pseudomonadati</taxon>
        <taxon>Pseudomonadota</taxon>
        <taxon>Alphaproteobacteria</taxon>
        <taxon>Sphingomonadales</taxon>
        <taxon>Sphingomonadaceae</taxon>
        <taxon>Sphingomonas</taxon>
    </lineage>
</organism>
<proteinExistence type="predicted"/>
<evidence type="ECO:0000313" key="3">
    <source>
        <dbReference type="EMBL" id="PTM45042.1"/>
    </source>
</evidence>
<feature type="domain" description="Spore coat protein U/FanG" evidence="2">
    <location>
        <begin position="181"/>
        <end position="313"/>
    </location>
</feature>
<accession>A0A2T4YNQ7</accession>
<dbReference type="EMBL" id="PZZN01000003">
    <property type="protein sequence ID" value="PTM45042.1"/>
    <property type="molecule type" value="Genomic_DNA"/>
</dbReference>
<keyword evidence="4" id="KW-1185">Reference proteome</keyword>
<dbReference type="PANTHER" id="PTHR37089">
    <property type="entry name" value="PROTEIN U-RELATED"/>
    <property type="match status" value="1"/>
</dbReference>
<sequence length="317" mass="32327">MPVMVSLRLFFALVVLSIVTGPAFAACTTSSGALTFSPVSSYDVRGGTVPQVAGSAGLSCTGSVLTLIGGNSARATITSLNQFRLVKGADAIAYQVSADASGTTPFTQGSTVNYMSGSLLALQGGGSSFTTPLFARLTAAPNVAAGTYSDTLTVQWDYSVCNGVNVLGVVCTGYDSGKVVVTLQVTLVVGNDCKITAPDLSFGSAALVTQFGPVTSAVQIDCTRDAVYRIGFTPGGAGTGAAWRQMTSGAGATLQYQIYHADGVTVWNEANPLTGASPGTGSLTPVRTYPYVARINQAQVTPTAGSYQDTVSVVVTF</sequence>